<evidence type="ECO:0000313" key="3">
    <source>
        <dbReference type="EMBL" id="CCV65055.1"/>
    </source>
</evidence>
<dbReference type="CDD" id="cd00586">
    <property type="entry name" value="4HBT"/>
    <property type="match status" value="1"/>
</dbReference>
<evidence type="ECO:0000256" key="1">
    <source>
        <dbReference type="ARBA" id="ARBA00005953"/>
    </source>
</evidence>
<keyword evidence="4" id="KW-1185">Reference proteome</keyword>
<evidence type="ECO:0000256" key="2">
    <source>
        <dbReference type="ARBA" id="ARBA00022801"/>
    </source>
</evidence>
<protein>
    <submittedName>
        <fullName evidence="3">Acyl-ACP thioesterase</fullName>
    </submittedName>
</protein>
<dbReference type="PANTHER" id="PTHR31793:SF27">
    <property type="entry name" value="NOVEL THIOESTERASE SUPERFAMILY DOMAIN AND SAPOSIN A-TYPE DOMAIN CONTAINING PROTEIN (0610012H03RIK)"/>
    <property type="match status" value="1"/>
</dbReference>
<comment type="similarity">
    <text evidence="1">Belongs to the 4-hydroxybenzoyl-CoA thioesterase family.</text>
</comment>
<dbReference type="HOGENOM" id="CLU_101141_2_1_14"/>
<dbReference type="AlphaFoldDB" id="U4KM25"/>
<dbReference type="OrthoDB" id="9791529at2"/>
<evidence type="ECO:0000313" key="4">
    <source>
        <dbReference type="Proteomes" id="UP000032737"/>
    </source>
</evidence>
<dbReference type="Gene3D" id="3.10.129.10">
    <property type="entry name" value="Hotdog Thioesterase"/>
    <property type="match status" value="1"/>
</dbReference>
<dbReference type="KEGG" id="abra:BN85300340"/>
<dbReference type="InterPro" id="IPR029069">
    <property type="entry name" value="HotDog_dom_sf"/>
</dbReference>
<dbReference type="Pfam" id="PF13279">
    <property type="entry name" value="4HBT_2"/>
    <property type="match status" value="1"/>
</dbReference>
<dbReference type="SUPFAM" id="SSF54637">
    <property type="entry name" value="Thioesterase/thiol ester dehydrase-isomerase"/>
    <property type="match status" value="1"/>
</dbReference>
<dbReference type="Proteomes" id="UP000032737">
    <property type="component" value="Chromosome"/>
</dbReference>
<keyword evidence="2" id="KW-0378">Hydrolase</keyword>
<name>U4KM25_9MOLU</name>
<dbReference type="RefSeq" id="WP_030003929.1">
    <property type="nucleotide sequence ID" value="NC_022549.1"/>
</dbReference>
<reference evidence="3 4" key="1">
    <citation type="journal article" date="2013" name="J. Mol. Microbiol. Biotechnol.">
        <title>Analysis of the Complete Genomes of Acholeplasma brassicae , A. palmae and A. laidlawii and Their Comparison to the Obligate Parasites from ' Candidatus Phytoplasma'.</title>
        <authorList>
            <person name="Kube M."/>
            <person name="Siewert C."/>
            <person name="Migdoll A.M."/>
            <person name="Duduk B."/>
            <person name="Holz S."/>
            <person name="Rabus R."/>
            <person name="Seemuller E."/>
            <person name="Mitrovic J."/>
            <person name="Muller I."/>
            <person name="Buttner C."/>
            <person name="Reinhardt R."/>
        </authorList>
    </citation>
    <scope>NUCLEOTIDE SEQUENCE [LARGE SCALE GENOMIC DNA]</scope>
    <source>
        <strain evidence="4">0502</strain>
    </source>
</reference>
<organism evidence="3 4">
    <name type="scientific">Acholeplasma brassicae</name>
    <dbReference type="NCBI Taxonomy" id="61635"/>
    <lineage>
        <taxon>Bacteria</taxon>
        <taxon>Bacillati</taxon>
        <taxon>Mycoplasmatota</taxon>
        <taxon>Mollicutes</taxon>
        <taxon>Acholeplasmatales</taxon>
        <taxon>Acholeplasmataceae</taxon>
        <taxon>Acholeplasma</taxon>
    </lineage>
</organism>
<sequence length="137" mass="16026">MDKHMTLKSYSEAIQVRFKDIDIFGHVNNAVYNEYYEAPRLSLLMYQQEPLVDIGAYYVLRHIEIEFINEITYPSTLRSFLYIKSIGNTSITFNQALYLGDVMVSRAVSTVVQLNKETKNKQPLSQTLKERLMPYLF</sequence>
<dbReference type="GO" id="GO:0047617">
    <property type="term" value="F:fatty acyl-CoA hydrolase activity"/>
    <property type="evidence" value="ECO:0007669"/>
    <property type="project" value="TreeGrafter"/>
</dbReference>
<proteinExistence type="inferred from homology"/>
<dbReference type="PANTHER" id="PTHR31793">
    <property type="entry name" value="4-HYDROXYBENZOYL-COA THIOESTERASE FAMILY MEMBER"/>
    <property type="match status" value="1"/>
</dbReference>
<dbReference type="STRING" id="61635.BN85300340"/>
<dbReference type="InterPro" id="IPR050563">
    <property type="entry name" value="4-hydroxybenzoyl-CoA_TE"/>
</dbReference>
<gene>
    <name evidence="3" type="ORF">BN85300340</name>
</gene>
<accession>U4KM25</accession>
<dbReference type="EMBL" id="FO681348">
    <property type="protein sequence ID" value="CCV65055.1"/>
    <property type="molecule type" value="Genomic_DNA"/>
</dbReference>